<dbReference type="SUPFAM" id="SSF51069">
    <property type="entry name" value="Carbonic anhydrase"/>
    <property type="match status" value="1"/>
</dbReference>
<feature type="domain" description="Alpha-carbonic anhydrase" evidence="2">
    <location>
        <begin position="21"/>
        <end position="283"/>
    </location>
</feature>
<dbReference type="PROSITE" id="PS51144">
    <property type="entry name" value="ALPHA_CA_2"/>
    <property type="match status" value="1"/>
</dbReference>
<dbReference type="Pfam" id="PF00194">
    <property type="entry name" value="Carb_anhydrase"/>
    <property type="match status" value="1"/>
</dbReference>
<protein>
    <recommendedName>
        <fullName evidence="2">Alpha-carbonic anhydrase domain-containing protein</fullName>
    </recommendedName>
</protein>
<gene>
    <name evidence="3" type="ORF">OCTVUL_1B020634</name>
</gene>
<proteinExistence type="inferred from homology"/>
<dbReference type="InterPro" id="IPR001148">
    <property type="entry name" value="CA_dom"/>
</dbReference>
<dbReference type="GO" id="GO:0008270">
    <property type="term" value="F:zinc ion binding"/>
    <property type="evidence" value="ECO:0007669"/>
    <property type="project" value="InterPro"/>
</dbReference>
<sequence>MERFVERKNYLQLYGSHTWTEWWRYDGFSGPEYWGLNNQEWILCEKGKQQSPVDINPKSLVFDPNLKPLKFEGGRVNGQLVNTGRDVTFQLEGGENDQVFLTGGPLSYRYQIHEVKIHFGSSESQGSEHTIAGHAFSAEMQILAFNLDVYQNLSIAQKSPHGLTAIAVFGIVSDVINPEFEVIAKELSNIRYKGQNTKVSGISIADLLPRTDMYMTYEGSLTHPGCDETVTWMVINKPMYITKSHIEQLRMLKTVEKDKPPTFMENNWRPIMPLNHRTIRTNINPVKEEEECSTKAELFYQINDRFRGYWVHDTFH</sequence>
<keyword evidence="4" id="KW-1185">Reference proteome</keyword>
<dbReference type="InterPro" id="IPR036398">
    <property type="entry name" value="CA_dom_sf"/>
</dbReference>
<dbReference type="PANTHER" id="PTHR18952:SF208">
    <property type="entry name" value="CARBONIC ANHYDRASE XA-RELATED"/>
    <property type="match status" value="1"/>
</dbReference>
<dbReference type="GO" id="GO:0006730">
    <property type="term" value="P:one-carbon metabolic process"/>
    <property type="evidence" value="ECO:0007669"/>
    <property type="project" value="TreeGrafter"/>
</dbReference>
<evidence type="ECO:0000313" key="3">
    <source>
        <dbReference type="EMBL" id="CAI9743003.1"/>
    </source>
</evidence>
<dbReference type="GO" id="GO:0004089">
    <property type="term" value="F:carbonate dehydratase activity"/>
    <property type="evidence" value="ECO:0007669"/>
    <property type="project" value="InterPro"/>
</dbReference>
<evidence type="ECO:0000259" key="2">
    <source>
        <dbReference type="PROSITE" id="PS51144"/>
    </source>
</evidence>
<evidence type="ECO:0000313" key="4">
    <source>
        <dbReference type="Proteomes" id="UP001162480"/>
    </source>
</evidence>
<dbReference type="AlphaFoldDB" id="A0AA36FQZ9"/>
<dbReference type="Proteomes" id="UP001162480">
    <property type="component" value="Chromosome 28"/>
</dbReference>
<dbReference type="EMBL" id="OX597841">
    <property type="protein sequence ID" value="CAI9743003.1"/>
    <property type="molecule type" value="Genomic_DNA"/>
</dbReference>
<reference evidence="3" key="1">
    <citation type="submission" date="2023-08" db="EMBL/GenBank/DDBJ databases">
        <authorList>
            <person name="Alioto T."/>
            <person name="Alioto T."/>
            <person name="Gomez Garrido J."/>
        </authorList>
    </citation>
    <scope>NUCLEOTIDE SEQUENCE</scope>
</reference>
<comment type="similarity">
    <text evidence="1">Belongs to the alpha-carbonic anhydrase family.</text>
</comment>
<organism evidence="3 4">
    <name type="scientific">Octopus vulgaris</name>
    <name type="common">Common octopus</name>
    <dbReference type="NCBI Taxonomy" id="6645"/>
    <lineage>
        <taxon>Eukaryota</taxon>
        <taxon>Metazoa</taxon>
        <taxon>Spiralia</taxon>
        <taxon>Lophotrochozoa</taxon>
        <taxon>Mollusca</taxon>
        <taxon>Cephalopoda</taxon>
        <taxon>Coleoidea</taxon>
        <taxon>Octopodiformes</taxon>
        <taxon>Octopoda</taxon>
        <taxon>Incirrata</taxon>
        <taxon>Octopodidae</taxon>
        <taxon>Octopus</taxon>
    </lineage>
</organism>
<accession>A0AA36FQZ9</accession>
<dbReference type="SMART" id="SM01057">
    <property type="entry name" value="Carb_anhydrase"/>
    <property type="match status" value="1"/>
</dbReference>
<dbReference type="PANTHER" id="PTHR18952">
    <property type="entry name" value="CARBONIC ANHYDRASE"/>
    <property type="match status" value="1"/>
</dbReference>
<dbReference type="InterPro" id="IPR023561">
    <property type="entry name" value="Carbonic_anhydrase_a-class"/>
</dbReference>
<evidence type="ECO:0000256" key="1">
    <source>
        <dbReference type="ARBA" id="ARBA00010718"/>
    </source>
</evidence>
<name>A0AA36FQZ9_OCTVU</name>
<dbReference type="Gene3D" id="3.10.200.10">
    <property type="entry name" value="Alpha carbonic anhydrase"/>
    <property type="match status" value="1"/>
</dbReference>